<name>A0A7J7DUQ2_TRIWF</name>
<sequence length="103" mass="12013">MYRRKMHSSDDTINVSSLAINNRCKSCGCSSGLDYARWDKVEDEYSDDEDHDDDEEECQPQYRFQVPRENPFKYWYIKLKSLGQRTKDGDGDGEGEEMPSLNS</sequence>
<evidence type="ECO:0000313" key="3">
    <source>
        <dbReference type="Proteomes" id="UP000593562"/>
    </source>
</evidence>
<proteinExistence type="predicted"/>
<feature type="compositionally biased region" description="Acidic residues" evidence="1">
    <location>
        <begin position="41"/>
        <end position="58"/>
    </location>
</feature>
<reference evidence="2 3" key="1">
    <citation type="journal article" date="2020" name="Nat. Commun.">
        <title>Genome of Tripterygium wilfordii and identification of cytochrome P450 involved in triptolide biosynthesis.</title>
        <authorList>
            <person name="Tu L."/>
            <person name="Su P."/>
            <person name="Zhang Z."/>
            <person name="Gao L."/>
            <person name="Wang J."/>
            <person name="Hu T."/>
            <person name="Zhou J."/>
            <person name="Zhang Y."/>
            <person name="Zhao Y."/>
            <person name="Liu Y."/>
            <person name="Song Y."/>
            <person name="Tong Y."/>
            <person name="Lu Y."/>
            <person name="Yang J."/>
            <person name="Xu C."/>
            <person name="Jia M."/>
            <person name="Peters R.J."/>
            <person name="Huang L."/>
            <person name="Gao W."/>
        </authorList>
    </citation>
    <scope>NUCLEOTIDE SEQUENCE [LARGE SCALE GENOMIC DNA]</scope>
    <source>
        <strain evidence="3">cv. XIE 37</strain>
        <tissue evidence="2">Leaf</tissue>
    </source>
</reference>
<dbReference type="InParanoid" id="A0A7J7DUQ2"/>
<dbReference type="Proteomes" id="UP000593562">
    <property type="component" value="Unassembled WGS sequence"/>
</dbReference>
<dbReference type="EMBL" id="JAAARO010000003">
    <property type="protein sequence ID" value="KAF5750021.1"/>
    <property type="molecule type" value="Genomic_DNA"/>
</dbReference>
<feature type="region of interest" description="Disordered" evidence="1">
    <location>
        <begin position="84"/>
        <end position="103"/>
    </location>
</feature>
<organism evidence="2 3">
    <name type="scientific">Tripterygium wilfordii</name>
    <name type="common">Thunder God vine</name>
    <dbReference type="NCBI Taxonomy" id="458696"/>
    <lineage>
        <taxon>Eukaryota</taxon>
        <taxon>Viridiplantae</taxon>
        <taxon>Streptophyta</taxon>
        <taxon>Embryophyta</taxon>
        <taxon>Tracheophyta</taxon>
        <taxon>Spermatophyta</taxon>
        <taxon>Magnoliopsida</taxon>
        <taxon>eudicotyledons</taxon>
        <taxon>Gunneridae</taxon>
        <taxon>Pentapetalae</taxon>
        <taxon>rosids</taxon>
        <taxon>fabids</taxon>
        <taxon>Celastrales</taxon>
        <taxon>Celastraceae</taxon>
        <taxon>Tripterygium</taxon>
    </lineage>
</organism>
<evidence type="ECO:0000313" key="2">
    <source>
        <dbReference type="EMBL" id="KAF5750021.1"/>
    </source>
</evidence>
<protein>
    <submittedName>
        <fullName evidence="2">Uncharacterized protein</fullName>
    </submittedName>
</protein>
<keyword evidence="3" id="KW-1185">Reference proteome</keyword>
<accession>A0A7J7DUQ2</accession>
<feature type="region of interest" description="Disordered" evidence="1">
    <location>
        <begin position="41"/>
        <end position="63"/>
    </location>
</feature>
<evidence type="ECO:0000256" key="1">
    <source>
        <dbReference type="SAM" id="MobiDB-lite"/>
    </source>
</evidence>
<gene>
    <name evidence="2" type="ORF">HS088_TW03G00350</name>
</gene>
<dbReference type="AlphaFoldDB" id="A0A7J7DUQ2"/>
<comment type="caution">
    <text evidence="2">The sequence shown here is derived from an EMBL/GenBank/DDBJ whole genome shotgun (WGS) entry which is preliminary data.</text>
</comment>